<evidence type="ECO:0000256" key="6">
    <source>
        <dbReference type="ARBA" id="ARBA00022723"/>
    </source>
</evidence>
<evidence type="ECO:0000256" key="7">
    <source>
        <dbReference type="ARBA" id="ARBA00022801"/>
    </source>
</evidence>
<comment type="function">
    <text evidence="8 9">Removes the N-terminal methionine from nascent proteins. The N-terminal methionine is often cleaved when the second residue in the primary sequence is small and uncharged (Met-Ala-, Cys, Gly, Pro, Ser, Thr, or Val).</text>
</comment>
<dbReference type="EMBL" id="CP002772">
    <property type="protein sequence ID" value="AEG17809.1"/>
    <property type="molecule type" value="Genomic_DNA"/>
</dbReference>
<feature type="binding site" evidence="8">
    <location>
        <position position="88"/>
    </location>
    <ligand>
        <name>a divalent metal cation</name>
        <dbReference type="ChEBI" id="CHEBI:60240"/>
        <label>1</label>
    </ligand>
</feature>
<dbReference type="NCBIfam" id="TIGR00501">
    <property type="entry name" value="met_pdase_II"/>
    <property type="match status" value="1"/>
</dbReference>
<evidence type="ECO:0000256" key="3">
    <source>
        <dbReference type="ARBA" id="ARBA00001954"/>
    </source>
</evidence>
<gene>
    <name evidence="8" type="primary">map</name>
    <name evidence="11" type="ordered locus">MSWAN_0779</name>
</gene>
<comment type="cofactor">
    <cofactor evidence="2">
        <name>Mn(2+)</name>
        <dbReference type="ChEBI" id="CHEBI:29035"/>
    </cofactor>
</comment>
<dbReference type="SUPFAM" id="SSF55920">
    <property type="entry name" value="Creatinase/aminopeptidase"/>
    <property type="match status" value="1"/>
</dbReference>
<evidence type="ECO:0000256" key="1">
    <source>
        <dbReference type="ARBA" id="ARBA00000294"/>
    </source>
</evidence>
<dbReference type="InterPro" id="IPR002468">
    <property type="entry name" value="Pept_M24A_MAP2"/>
</dbReference>
<dbReference type="HAMAP" id="MF_01975">
    <property type="entry name" value="MetAP_2_arc"/>
    <property type="match status" value="1"/>
</dbReference>
<dbReference type="GO" id="GO:0046872">
    <property type="term" value="F:metal ion binding"/>
    <property type="evidence" value="ECO:0007669"/>
    <property type="project" value="UniProtKB-UniRule"/>
</dbReference>
<evidence type="ECO:0000256" key="5">
    <source>
        <dbReference type="ARBA" id="ARBA00022670"/>
    </source>
</evidence>
<dbReference type="InterPro" id="IPR036390">
    <property type="entry name" value="WH_DNA-bd_sf"/>
</dbReference>
<evidence type="ECO:0000256" key="4">
    <source>
        <dbReference type="ARBA" id="ARBA00022438"/>
    </source>
</evidence>
<comment type="cofactor">
    <cofactor evidence="3">
        <name>Fe(2+)</name>
        <dbReference type="ChEBI" id="CHEBI:29033"/>
    </cofactor>
</comment>
<dbReference type="GO" id="GO:0005737">
    <property type="term" value="C:cytoplasm"/>
    <property type="evidence" value="ECO:0007669"/>
    <property type="project" value="TreeGrafter"/>
</dbReference>
<protein>
    <recommendedName>
        <fullName evidence="8 9">Methionine aminopeptidase</fullName>
        <shortName evidence="8">MAP</shortName>
        <shortName evidence="8">MetAP</shortName>
        <ecNumber evidence="8 9">3.4.11.18</ecNumber>
    </recommendedName>
    <alternativeName>
        <fullName evidence="8">Peptidase M</fullName>
    </alternativeName>
</protein>
<sequence>MEFIGDCMIEKYEKAGKIVSKVRGMAVDYIEEDMKVLDLVKFVEGNITELGGGIAFPCNVSINEITAHYTSPEGDETRFKRGDLVKIDLGAHVDGYIADSAISVLVGMDEGDSLENSTSEEVDLHFKMIETAQEALGNAISTVRDGVEIGKIGTVIEETINNKGLQSVSDLAGHSMDQWILHAGISVPNVREKNDHKIEEGDVLAIEPFVTNGVGRVGDMKDAYIFKFLRDRPLRMHQARKLLDTIEEDYGNLQFAGRWLMERFNGNKNRLAMRKLIDSRAVYPYHVLKEKSDAWVAQAEHTVIVEADGCQIITE</sequence>
<comment type="similarity">
    <text evidence="8">Belongs to the peptidase M24A family. Methionine aminopeptidase archaeal type 2 subfamily.</text>
</comment>
<dbReference type="HOGENOM" id="CLU_015857_7_0_2"/>
<dbReference type="Proteomes" id="UP000009231">
    <property type="component" value="Chromosome"/>
</dbReference>
<dbReference type="InterPro" id="IPR050247">
    <property type="entry name" value="Met_Aminopeptidase_Type2"/>
</dbReference>
<dbReference type="InterPro" id="IPR001714">
    <property type="entry name" value="Pept_M24_MAP"/>
</dbReference>
<evidence type="ECO:0000256" key="8">
    <source>
        <dbReference type="HAMAP-Rule" id="MF_01975"/>
    </source>
</evidence>
<feature type="binding site" evidence="8">
    <location>
        <position position="182"/>
    </location>
    <ligand>
        <name>substrate</name>
    </ligand>
</feature>
<evidence type="ECO:0000313" key="12">
    <source>
        <dbReference type="Proteomes" id="UP000009231"/>
    </source>
</evidence>
<dbReference type="SUPFAM" id="SSF46785">
    <property type="entry name" value="Winged helix' DNA-binding domain"/>
    <property type="match status" value="1"/>
</dbReference>
<dbReference type="AlphaFoldDB" id="F6D870"/>
<proteinExistence type="inferred from homology"/>
<evidence type="ECO:0000256" key="2">
    <source>
        <dbReference type="ARBA" id="ARBA00001936"/>
    </source>
</evidence>
<dbReference type="InterPro" id="IPR018349">
    <property type="entry name" value="Pept_M24A_MAP2_BS"/>
</dbReference>
<dbReference type="PRINTS" id="PR00599">
    <property type="entry name" value="MAPEPTIDASE"/>
</dbReference>
<feature type="domain" description="Peptidase M24" evidence="10">
    <location>
        <begin position="10"/>
        <end position="211"/>
    </location>
</feature>
<feature type="binding site" evidence="8">
    <location>
        <position position="99"/>
    </location>
    <ligand>
        <name>a divalent metal cation</name>
        <dbReference type="ChEBI" id="CHEBI:60240"/>
        <label>2</label>
        <note>catalytic</note>
    </ligand>
</feature>
<comment type="catalytic activity">
    <reaction evidence="1 8 9">
        <text>Release of N-terminal amino acids, preferentially methionine, from peptides and arylamides.</text>
        <dbReference type="EC" id="3.4.11.18"/>
    </reaction>
</comment>
<feature type="binding site" evidence="8">
    <location>
        <position position="174"/>
    </location>
    <ligand>
        <name>a divalent metal cation</name>
        <dbReference type="ChEBI" id="CHEBI:60240"/>
        <label>2</label>
        <note>catalytic</note>
    </ligand>
</feature>
<keyword evidence="4 8" id="KW-0031">Aminopeptidase</keyword>
<dbReference type="InterPro" id="IPR036388">
    <property type="entry name" value="WH-like_DNA-bd_sf"/>
</dbReference>
<feature type="binding site" evidence="8">
    <location>
        <position position="207"/>
    </location>
    <ligand>
        <name>a divalent metal cation</name>
        <dbReference type="ChEBI" id="CHEBI:60240"/>
        <label>2</label>
        <note>catalytic</note>
    </ligand>
</feature>
<dbReference type="GO" id="GO:0070006">
    <property type="term" value="F:metalloaminopeptidase activity"/>
    <property type="evidence" value="ECO:0007669"/>
    <property type="project" value="UniProtKB-UniRule"/>
</dbReference>
<dbReference type="PROSITE" id="PS01202">
    <property type="entry name" value="MAP_2"/>
    <property type="match status" value="1"/>
</dbReference>
<reference evidence="11 12" key="1">
    <citation type="journal article" date="2014" name="Int. J. Syst. Evol. Microbiol.">
        <title>Methanobacterium paludis sp. nov. and a novel strain of Methanobacterium lacus isolated from northern peatlands.</title>
        <authorList>
            <person name="Cadillo-Quiroz H."/>
            <person name="Brauer S.L."/>
            <person name="Goodson N."/>
            <person name="Yavitt J.B."/>
            <person name="Zinder S.H."/>
        </authorList>
    </citation>
    <scope>NUCLEOTIDE SEQUENCE [LARGE SCALE GENOMIC DNA]</scope>
    <source>
        <strain evidence="12">DSM 25820 / JCM 18151 / SWAN1</strain>
    </source>
</reference>
<keyword evidence="6 8" id="KW-0479">Metal-binding</keyword>
<dbReference type="EC" id="3.4.11.18" evidence="8 9"/>
<dbReference type="KEGG" id="mew:MSWAN_0779"/>
<dbReference type="InterPro" id="IPR028595">
    <property type="entry name" value="MetAP_archaeal"/>
</dbReference>
<evidence type="ECO:0000259" key="10">
    <source>
        <dbReference type="Pfam" id="PF00557"/>
    </source>
</evidence>
<dbReference type="Gene3D" id="3.90.230.10">
    <property type="entry name" value="Creatinase/methionine aminopeptidase superfamily"/>
    <property type="match status" value="1"/>
</dbReference>
<comment type="subunit">
    <text evidence="8">Monomer.</text>
</comment>
<dbReference type="Gene3D" id="1.10.10.10">
    <property type="entry name" value="Winged helix-like DNA-binding domain superfamily/Winged helix DNA-binding domain"/>
    <property type="match status" value="1"/>
</dbReference>
<keyword evidence="7 8" id="KW-0378">Hydrolase</keyword>
<feature type="binding site" evidence="8">
    <location>
        <position position="300"/>
    </location>
    <ligand>
        <name>a divalent metal cation</name>
        <dbReference type="ChEBI" id="CHEBI:60240"/>
        <label>1</label>
    </ligand>
</feature>
<dbReference type="InterPro" id="IPR036005">
    <property type="entry name" value="Creatinase/aminopeptidase-like"/>
</dbReference>
<dbReference type="STRING" id="868131.MSWAN_0779"/>
<dbReference type="Pfam" id="PF00557">
    <property type="entry name" value="Peptidase_M24"/>
    <property type="match status" value="1"/>
</dbReference>
<dbReference type="GO" id="GO:0006508">
    <property type="term" value="P:proteolysis"/>
    <property type="evidence" value="ECO:0007669"/>
    <property type="project" value="UniProtKB-KW"/>
</dbReference>
<keyword evidence="5 8" id="KW-0645">Protease</keyword>
<accession>F6D870</accession>
<feature type="binding site" evidence="8">
    <location>
        <position position="300"/>
    </location>
    <ligand>
        <name>a divalent metal cation</name>
        <dbReference type="ChEBI" id="CHEBI:60240"/>
        <label>2</label>
        <note>catalytic</note>
    </ligand>
</feature>
<dbReference type="InterPro" id="IPR000994">
    <property type="entry name" value="Pept_M24"/>
</dbReference>
<dbReference type="eggNOG" id="arCOG01001">
    <property type="taxonomic scope" value="Archaea"/>
</dbReference>
<dbReference type="PANTHER" id="PTHR45777">
    <property type="entry name" value="METHIONINE AMINOPEPTIDASE 2"/>
    <property type="match status" value="1"/>
</dbReference>
<keyword evidence="12" id="KW-1185">Reference proteome</keyword>
<evidence type="ECO:0000313" key="11">
    <source>
        <dbReference type="EMBL" id="AEG17809.1"/>
    </source>
</evidence>
<comment type="cofactor">
    <cofactor evidence="8">
        <name>Co(2+)</name>
        <dbReference type="ChEBI" id="CHEBI:48828"/>
    </cofactor>
    <cofactor evidence="8">
        <name>Zn(2+)</name>
        <dbReference type="ChEBI" id="CHEBI:29105"/>
    </cofactor>
    <cofactor evidence="8">
        <name>Mn(2+)</name>
        <dbReference type="ChEBI" id="CHEBI:29035"/>
    </cofactor>
    <cofactor evidence="8">
        <name>Fe(2+)</name>
        <dbReference type="ChEBI" id="CHEBI:29033"/>
    </cofactor>
    <text evidence="8">Binds 2 divalent metal cations per subunit. Has a high-affinity and a low affinity metal-binding site. The true nature of the physiological cofactor is under debate. The enzyme is active with cobalt, zinc, manganese or divalent iron ions. Most likely, methionine aminopeptidases function as mononuclear Fe(2+)-metalloproteases under physiological conditions, and the catalytically relevant metal-binding site has been assigned to the histidine-containing high-affinity site.</text>
</comment>
<evidence type="ECO:0000256" key="9">
    <source>
        <dbReference type="RuleBase" id="RU003653"/>
    </source>
</evidence>
<feature type="binding site" evidence="8">
    <location>
        <position position="68"/>
    </location>
    <ligand>
        <name>substrate</name>
    </ligand>
</feature>
<organism evidence="11 12">
    <name type="scientific">Methanobacterium paludis (strain DSM 25820 / JCM 18151 / SWAN1)</name>
    <dbReference type="NCBI Taxonomy" id="868131"/>
    <lineage>
        <taxon>Archaea</taxon>
        <taxon>Methanobacteriati</taxon>
        <taxon>Methanobacteriota</taxon>
        <taxon>Methanomada group</taxon>
        <taxon>Methanobacteria</taxon>
        <taxon>Methanobacteriales</taxon>
        <taxon>Methanobacteriaceae</taxon>
        <taxon>Methanobacterium</taxon>
    </lineage>
</organism>
<dbReference type="PANTHER" id="PTHR45777:SF2">
    <property type="entry name" value="METHIONINE AMINOPEPTIDASE 2"/>
    <property type="match status" value="1"/>
</dbReference>
<name>F6D870_METPW</name>
<feature type="binding site" evidence="8">
    <location>
        <position position="99"/>
    </location>
    <ligand>
        <name>a divalent metal cation</name>
        <dbReference type="ChEBI" id="CHEBI:60240"/>
        <label>1</label>
    </ligand>
</feature>
<dbReference type="GO" id="GO:0004239">
    <property type="term" value="F:initiator methionyl aminopeptidase activity"/>
    <property type="evidence" value="ECO:0007669"/>
    <property type="project" value="UniProtKB-UniRule"/>
</dbReference>